<organism evidence="1 2">
    <name type="scientific">Vararia minispora EC-137</name>
    <dbReference type="NCBI Taxonomy" id="1314806"/>
    <lineage>
        <taxon>Eukaryota</taxon>
        <taxon>Fungi</taxon>
        <taxon>Dikarya</taxon>
        <taxon>Basidiomycota</taxon>
        <taxon>Agaricomycotina</taxon>
        <taxon>Agaricomycetes</taxon>
        <taxon>Russulales</taxon>
        <taxon>Lachnocladiaceae</taxon>
        <taxon>Vararia</taxon>
    </lineage>
</organism>
<protein>
    <submittedName>
        <fullName evidence="1">Uncharacterized protein</fullName>
    </submittedName>
</protein>
<feature type="non-terminal residue" evidence="1">
    <location>
        <position position="1"/>
    </location>
</feature>
<evidence type="ECO:0000313" key="1">
    <source>
        <dbReference type="EMBL" id="KAI0028983.1"/>
    </source>
</evidence>
<reference evidence="1" key="1">
    <citation type="submission" date="2021-02" db="EMBL/GenBank/DDBJ databases">
        <authorList>
            <consortium name="DOE Joint Genome Institute"/>
            <person name="Ahrendt S."/>
            <person name="Looney B.P."/>
            <person name="Miyauchi S."/>
            <person name="Morin E."/>
            <person name="Drula E."/>
            <person name="Courty P.E."/>
            <person name="Chicoki N."/>
            <person name="Fauchery L."/>
            <person name="Kohler A."/>
            <person name="Kuo A."/>
            <person name="Labutti K."/>
            <person name="Pangilinan J."/>
            <person name="Lipzen A."/>
            <person name="Riley R."/>
            <person name="Andreopoulos W."/>
            <person name="He G."/>
            <person name="Johnson J."/>
            <person name="Barry K.W."/>
            <person name="Grigoriev I.V."/>
            <person name="Nagy L."/>
            <person name="Hibbett D."/>
            <person name="Henrissat B."/>
            <person name="Matheny P.B."/>
            <person name="Labbe J."/>
            <person name="Martin F."/>
        </authorList>
    </citation>
    <scope>NUCLEOTIDE SEQUENCE</scope>
    <source>
        <strain evidence="1">EC-137</strain>
    </source>
</reference>
<evidence type="ECO:0000313" key="2">
    <source>
        <dbReference type="Proteomes" id="UP000814128"/>
    </source>
</evidence>
<gene>
    <name evidence="1" type="ORF">K488DRAFT_57381</name>
</gene>
<keyword evidence="2" id="KW-1185">Reference proteome</keyword>
<name>A0ACB8QBJ9_9AGAM</name>
<dbReference type="EMBL" id="MU273707">
    <property type="protein sequence ID" value="KAI0028983.1"/>
    <property type="molecule type" value="Genomic_DNA"/>
</dbReference>
<sequence length="274" mass="28931">VPTMSTDAPATSQEAFVQAFMMIIVSELGDKTFLIAAILAMRHPRLTVFAGAFGSLLIMSVLSAALGHLLPTLVPKRWTQLAAAVLFFVFAAKMVREGAAMPAGSAHMEEEMKEAQEEIEGAEAAADVDAIPLASAEAGEAFPHPQAHVLPRASGPAERALEGVRNLLSLVLGPVFVQAFMLTFLGEWGDRSQIATIALAAAHNVYLVTFGTIIGHSCCTALAVIAGRYVASKVSAKHVTFGGALLFLLFGFYYAYAASQPTPVDIIEDHMGSA</sequence>
<comment type="caution">
    <text evidence="1">The sequence shown here is derived from an EMBL/GenBank/DDBJ whole genome shotgun (WGS) entry which is preliminary data.</text>
</comment>
<accession>A0ACB8QBJ9</accession>
<reference evidence="1" key="2">
    <citation type="journal article" date="2022" name="New Phytol.">
        <title>Evolutionary transition to the ectomycorrhizal habit in the genomes of a hyperdiverse lineage of mushroom-forming fungi.</title>
        <authorList>
            <person name="Looney B."/>
            <person name="Miyauchi S."/>
            <person name="Morin E."/>
            <person name="Drula E."/>
            <person name="Courty P.E."/>
            <person name="Kohler A."/>
            <person name="Kuo A."/>
            <person name="LaButti K."/>
            <person name="Pangilinan J."/>
            <person name="Lipzen A."/>
            <person name="Riley R."/>
            <person name="Andreopoulos W."/>
            <person name="He G."/>
            <person name="Johnson J."/>
            <person name="Nolan M."/>
            <person name="Tritt A."/>
            <person name="Barry K.W."/>
            <person name="Grigoriev I.V."/>
            <person name="Nagy L.G."/>
            <person name="Hibbett D."/>
            <person name="Henrissat B."/>
            <person name="Matheny P.B."/>
            <person name="Labbe J."/>
            <person name="Martin F.M."/>
        </authorList>
    </citation>
    <scope>NUCLEOTIDE SEQUENCE</scope>
    <source>
        <strain evidence="1">EC-137</strain>
    </source>
</reference>
<dbReference type="Proteomes" id="UP000814128">
    <property type="component" value="Unassembled WGS sequence"/>
</dbReference>
<proteinExistence type="predicted"/>